<dbReference type="InterPro" id="IPR023997">
    <property type="entry name" value="TonB-dep_OMP_SusC/RagA_CS"/>
</dbReference>
<accession>A0ABQ2A2Z1</accession>
<evidence type="ECO:0000256" key="3">
    <source>
        <dbReference type="ARBA" id="ARBA00022452"/>
    </source>
</evidence>
<dbReference type="InterPro" id="IPR036942">
    <property type="entry name" value="Beta-barrel_TonB_sf"/>
</dbReference>
<dbReference type="Gene3D" id="2.170.130.10">
    <property type="entry name" value="TonB-dependent receptor, plug domain"/>
    <property type="match status" value="1"/>
</dbReference>
<evidence type="ECO:0000256" key="1">
    <source>
        <dbReference type="ARBA" id="ARBA00004571"/>
    </source>
</evidence>
<sequence length="816" mass="89511">MAGVQVTPYSGAPGAWSTVRIRGVANVTGSSQPLYVVDGVPAYNTDVTPEKWDGISYFDRNFFNPNSAHTPHTPTANPLLDIPVEDIATVEVLKGAAATARYGMQGTNGIILITTKRGADGQLAPQPLRVRYAGWGGVQQVRQRYALLNARQFAGIANEAAATNGRPAPYSATDLASLSETDWQDRVFRVAGIQSHNLSVDGLAHRTRYYVAADYLRQTGVVAGSDLSRYQLRANLDQQLTGKLSLGLRASASQTDQRYAGTEFDGGPLLQNALLGIPTGPGRRTTGPLNNPPEPLHELNYYRSTPRTRRLLAQLSATYQFSPELTLTLRGSREQADARKLGYAPKDYLTPVPNVVEIATSTTSQHNWVADAGLRYQHTFAGRHALTATLTYLRQQYERMLEYQMQTRYSSSFFRFEEKSNPIHSPSASFVYTYDGRYEVQGSLRAEVVFAPGSFADNSRFLPGAQLSWHAHKEAFLAGASGLSDLTFWAGAGQTSTFFSPDRTTHHDAGLRLGLLGGRLTLAAAAYQRRTRHAQAALPYTLFSPNGQNLVYLYPDVKLLNQGLELTLGSSWQLGNIRGTTQLAAATNRNEVEDTCLNSFSPFSNALEKGQPLNRFFVYEQDGTYPAGSPDAGQVRFRDRNGDGRAGFGDGYYQGSGLPRYTLGLYQQLRLRRFQLEAQLDGLFGYQILNPMLRYLDDPSGFENSSVRALNYWTPSNQNTSVPRPGSRSSPFLSDQALESGNHVRLSQLTISYDVLPTGPRKISVWAGGQNLFVTGRYRGFDPNVSSGGAAPLQAGRDASVYPVARVWQLGVRAAF</sequence>
<comment type="similarity">
    <text evidence="7">Belongs to the TonB-dependent receptor family.</text>
</comment>
<evidence type="ECO:0000256" key="6">
    <source>
        <dbReference type="ARBA" id="ARBA00023237"/>
    </source>
</evidence>
<keyword evidence="4 7" id="KW-0812">Transmembrane</keyword>
<evidence type="ECO:0000313" key="10">
    <source>
        <dbReference type="Proteomes" id="UP000637774"/>
    </source>
</evidence>
<reference evidence="10" key="1">
    <citation type="journal article" date="2019" name="Int. J. Syst. Evol. Microbiol.">
        <title>The Global Catalogue of Microorganisms (GCM) 10K type strain sequencing project: providing services to taxonomists for standard genome sequencing and annotation.</title>
        <authorList>
            <consortium name="The Broad Institute Genomics Platform"/>
            <consortium name="The Broad Institute Genome Sequencing Center for Infectious Disease"/>
            <person name="Wu L."/>
            <person name="Ma J."/>
        </authorList>
    </citation>
    <scope>NUCLEOTIDE SEQUENCE [LARGE SCALE GENOMIC DNA]</scope>
    <source>
        <strain evidence="10">CGMCC 1.14966</strain>
    </source>
</reference>
<dbReference type="Gene3D" id="2.40.170.20">
    <property type="entry name" value="TonB-dependent receptor, beta-barrel domain"/>
    <property type="match status" value="1"/>
</dbReference>
<dbReference type="InterPro" id="IPR037066">
    <property type="entry name" value="Plug_dom_sf"/>
</dbReference>
<dbReference type="InterPro" id="IPR012910">
    <property type="entry name" value="Plug_dom"/>
</dbReference>
<protein>
    <submittedName>
        <fullName evidence="9">SusC/RagA family TonB-linked outer membrane protein</fullName>
    </submittedName>
</protein>
<evidence type="ECO:0000259" key="8">
    <source>
        <dbReference type="Pfam" id="PF07715"/>
    </source>
</evidence>
<dbReference type="Pfam" id="PF07715">
    <property type="entry name" value="Plug"/>
    <property type="match status" value="1"/>
</dbReference>
<evidence type="ECO:0000256" key="5">
    <source>
        <dbReference type="ARBA" id="ARBA00023136"/>
    </source>
</evidence>
<keyword evidence="10" id="KW-1185">Reference proteome</keyword>
<dbReference type="SUPFAM" id="SSF56935">
    <property type="entry name" value="Porins"/>
    <property type="match status" value="1"/>
</dbReference>
<keyword evidence="3 7" id="KW-1134">Transmembrane beta strand</keyword>
<evidence type="ECO:0000313" key="9">
    <source>
        <dbReference type="EMBL" id="GGH83199.1"/>
    </source>
</evidence>
<dbReference type="Proteomes" id="UP000637774">
    <property type="component" value="Unassembled WGS sequence"/>
</dbReference>
<proteinExistence type="inferred from homology"/>
<evidence type="ECO:0000256" key="2">
    <source>
        <dbReference type="ARBA" id="ARBA00022448"/>
    </source>
</evidence>
<gene>
    <name evidence="9" type="ORF">GCM10011495_12560</name>
</gene>
<keyword evidence="2 7" id="KW-0813">Transport</keyword>
<name>A0ABQ2A2Z1_9BACT</name>
<dbReference type="InterPro" id="IPR039426">
    <property type="entry name" value="TonB-dep_rcpt-like"/>
</dbReference>
<comment type="subcellular location">
    <subcellularLocation>
        <location evidence="1 7">Cell outer membrane</location>
        <topology evidence="1 7">Multi-pass membrane protein</topology>
    </subcellularLocation>
</comment>
<dbReference type="NCBIfam" id="TIGR04057">
    <property type="entry name" value="SusC_RagA_signa"/>
    <property type="match status" value="1"/>
</dbReference>
<dbReference type="PROSITE" id="PS52016">
    <property type="entry name" value="TONB_DEPENDENT_REC_3"/>
    <property type="match status" value="1"/>
</dbReference>
<organism evidence="9 10">
    <name type="scientific">Hymenobacter frigidus</name>
    <dbReference type="NCBI Taxonomy" id="1524095"/>
    <lineage>
        <taxon>Bacteria</taxon>
        <taxon>Pseudomonadati</taxon>
        <taxon>Bacteroidota</taxon>
        <taxon>Cytophagia</taxon>
        <taxon>Cytophagales</taxon>
        <taxon>Hymenobacteraceae</taxon>
        <taxon>Hymenobacter</taxon>
    </lineage>
</organism>
<evidence type="ECO:0000256" key="4">
    <source>
        <dbReference type="ARBA" id="ARBA00022692"/>
    </source>
</evidence>
<comment type="caution">
    <text evidence="9">The sequence shown here is derived from an EMBL/GenBank/DDBJ whole genome shotgun (WGS) entry which is preliminary data.</text>
</comment>
<feature type="domain" description="TonB-dependent receptor plug" evidence="8">
    <location>
        <begin position="1"/>
        <end position="110"/>
    </location>
</feature>
<keyword evidence="6 7" id="KW-0998">Cell outer membrane</keyword>
<dbReference type="EMBL" id="BMGY01000008">
    <property type="protein sequence ID" value="GGH83199.1"/>
    <property type="molecule type" value="Genomic_DNA"/>
</dbReference>
<keyword evidence="5 7" id="KW-0472">Membrane</keyword>
<evidence type="ECO:0000256" key="7">
    <source>
        <dbReference type="PROSITE-ProRule" id="PRU01360"/>
    </source>
</evidence>